<protein>
    <submittedName>
        <fullName evidence="1">Uncharacterized protein</fullName>
    </submittedName>
</protein>
<dbReference type="Proteomes" id="UP001354931">
    <property type="component" value="Unassembled WGS sequence"/>
</dbReference>
<accession>A0ABU6FCN7</accession>
<name>A0ABU6FCN7_9ACTN</name>
<evidence type="ECO:0000313" key="1">
    <source>
        <dbReference type="EMBL" id="MEB8341799.1"/>
    </source>
</evidence>
<dbReference type="RefSeq" id="WP_326021126.1">
    <property type="nucleotide sequence ID" value="NZ_JAOZYC010000150.1"/>
</dbReference>
<evidence type="ECO:0000313" key="2">
    <source>
        <dbReference type="Proteomes" id="UP001354931"/>
    </source>
</evidence>
<sequence length="55" mass="5854">MRATAVHGGGQQKGEPGALFFTEGREFVHNALDVLLERNGPEFALIFGDVGLGIL</sequence>
<dbReference type="EMBL" id="JAOZYC010000150">
    <property type="protein sequence ID" value="MEB8341799.1"/>
    <property type="molecule type" value="Genomic_DNA"/>
</dbReference>
<proteinExistence type="predicted"/>
<keyword evidence="2" id="KW-1185">Reference proteome</keyword>
<organism evidence="1 2">
    <name type="scientific">Streptomyces endophyticus</name>
    <dbReference type="NCBI Taxonomy" id="714166"/>
    <lineage>
        <taxon>Bacteria</taxon>
        <taxon>Bacillati</taxon>
        <taxon>Actinomycetota</taxon>
        <taxon>Actinomycetes</taxon>
        <taxon>Kitasatosporales</taxon>
        <taxon>Streptomycetaceae</taxon>
        <taxon>Streptomyces</taxon>
    </lineage>
</organism>
<comment type="caution">
    <text evidence="1">The sequence shown here is derived from an EMBL/GenBank/DDBJ whole genome shotgun (WGS) entry which is preliminary data.</text>
</comment>
<gene>
    <name evidence="1" type="ORF">OKJ99_30325</name>
</gene>
<reference evidence="1 2" key="1">
    <citation type="submission" date="2022-10" db="EMBL/GenBank/DDBJ databases">
        <authorList>
            <person name="Xie J."/>
            <person name="Shen N."/>
        </authorList>
    </citation>
    <scope>NUCLEOTIDE SEQUENCE [LARGE SCALE GENOMIC DNA]</scope>
    <source>
        <strain evidence="1 2">YIM65594</strain>
    </source>
</reference>